<dbReference type="Pfam" id="PF08139">
    <property type="entry name" value="LPAM_1"/>
    <property type="match status" value="1"/>
</dbReference>
<gene>
    <name evidence="4" type="ORF">GGQ57_000994</name>
</gene>
<evidence type="ECO:0000313" key="5">
    <source>
        <dbReference type="Proteomes" id="UP000533637"/>
    </source>
</evidence>
<protein>
    <recommendedName>
        <fullName evidence="1">Type IV secretion system putative lipoprotein virB7</fullName>
    </recommendedName>
</protein>
<reference evidence="4 5" key="1">
    <citation type="submission" date="2020-08" db="EMBL/GenBank/DDBJ databases">
        <title>Genomic Encyclopedia of Type Strains, Phase IV (KMG-IV): sequencing the most valuable type-strain genomes for metagenomic binning, comparative biology and taxonomic classification.</title>
        <authorList>
            <person name="Goeker M."/>
        </authorList>
    </citation>
    <scope>NUCLEOTIDE SEQUENCE [LARGE SCALE GENOMIC DNA]</scope>
    <source>
        <strain evidence="4 5">DSM 102983</strain>
    </source>
</reference>
<comment type="caution">
    <text evidence="4">The sequence shown here is derived from an EMBL/GenBank/DDBJ whole genome shotgun (WGS) entry which is preliminary data.</text>
</comment>
<feature type="domain" description="DUF4136" evidence="3">
    <location>
        <begin position="32"/>
        <end position="221"/>
    </location>
</feature>
<dbReference type="PROSITE" id="PS51257">
    <property type="entry name" value="PROKAR_LIPOPROTEIN"/>
    <property type="match status" value="1"/>
</dbReference>
<dbReference type="EMBL" id="JACHOC010000002">
    <property type="protein sequence ID" value="MBB4621100.1"/>
    <property type="molecule type" value="Genomic_DNA"/>
</dbReference>
<evidence type="ECO:0000313" key="4">
    <source>
        <dbReference type="EMBL" id="MBB4621100.1"/>
    </source>
</evidence>
<proteinExistence type="predicted"/>
<dbReference type="Pfam" id="PF13590">
    <property type="entry name" value="DUF4136"/>
    <property type="match status" value="1"/>
</dbReference>
<dbReference type="Gene3D" id="3.30.160.670">
    <property type="match status" value="1"/>
</dbReference>
<keyword evidence="5" id="KW-1185">Reference proteome</keyword>
<evidence type="ECO:0000256" key="2">
    <source>
        <dbReference type="ARBA" id="ARBA00022729"/>
    </source>
</evidence>
<dbReference type="InterPro" id="IPR012640">
    <property type="entry name" value="Membr_lipoprot_lipid_attach_CS"/>
</dbReference>
<keyword evidence="2" id="KW-0732">Signal</keyword>
<name>A0ABR6KI25_9BACT</name>
<sequence>MKKIIPFFLLILLLASCQKDPDMSKLDNDFVVYTNHDSKTDFKSFTTFYVPDSVLVIGSSEKPQYWTATEADNIISTVIGNMESRGYTRTMDKEDADLGLQVSFVENVNYFTNWYNDYNNNYWWWGYPGYWAPNYWRPGWGPTWGYDWHDWYYPYPVVYSYSVGSLLAEMVDLKSPTPKTADTKLPVVWTAYMAGLLSGSDKIDTQLSIRAIDQAFVQSPYIRK</sequence>
<dbReference type="RefSeq" id="WP_122356244.1">
    <property type="nucleotide sequence ID" value="NZ_BMPB01000003.1"/>
</dbReference>
<dbReference type="InterPro" id="IPR025411">
    <property type="entry name" value="DUF4136"/>
</dbReference>
<dbReference type="Proteomes" id="UP000533637">
    <property type="component" value="Unassembled WGS sequence"/>
</dbReference>
<evidence type="ECO:0000256" key="1">
    <source>
        <dbReference type="ARBA" id="ARBA00017922"/>
    </source>
</evidence>
<accession>A0ABR6KI25</accession>
<organism evidence="4 5">
    <name type="scientific">Parabacteroides faecis</name>
    <dbReference type="NCBI Taxonomy" id="1217282"/>
    <lineage>
        <taxon>Bacteria</taxon>
        <taxon>Pseudomonadati</taxon>
        <taxon>Bacteroidota</taxon>
        <taxon>Bacteroidia</taxon>
        <taxon>Bacteroidales</taxon>
        <taxon>Tannerellaceae</taxon>
        <taxon>Parabacteroides</taxon>
    </lineage>
</organism>
<evidence type="ECO:0000259" key="3">
    <source>
        <dbReference type="Pfam" id="PF13590"/>
    </source>
</evidence>